<reference evidence="4" key="1">
    <citation type="submission" date="2016-11" db="EMBL/GenBank/DDBJ databases">
        <authorList>
            <person name="Varghese N."/>
            <person name="Submissions S."/>
        </authorList>
    </citation>
    <scope>NUCLEOTIDE SEQUENCE [LARGE SCALE GENOMIC DNA]</scope>
    <source>
        <strain evidence="4">DSM 18802</strain>
    </source>
</reference>
<protein>
    <submittedName>
        <fullName evidence="3">Signal transducer regulating beta-lactamase production, contains metallopeptidase domain</fullName>
    </submittedName>
</protein>
<dbReference type="Pfam" id="PF05569">
    <property type="entry name" value="Peptidase_M56"/>
    <property type="match status" value="1"/>
</dbReference>
<evidence type="ECO:0000259" key="2">
    <source>
        <dbReference type="Pfam" id="PF05569"/>
    </source>
</evidence>
<feature type="non-terminal residue" evidence="3">
    <location>
        <position position="263"/>
    </location>
</feature>
<dbReference type="InterPro" id="IPR052173">
    <property type="entry name" value="Beta-lactam_resp_regulator"/>
</dbReference>
<keyword evidence="1" id="KW-0812">Transmembrane</keyword>
<dbReference type="InterPro" id="IPR008756">
    <property type="entry name" value="Peptidase_M56"/>
</dbReference>
<proteinExistence type="predicted"/>
<feature type="transmembrane region" description="Helical" evidence="1">
    <location>
        <begin position="96"/>
        <end position="119"/>
    </location>
</feature>
<organism evidence="3 4">
    <name type="scientific">Caldanaerovirga acetigignens</name>
    <dbReference type="NCBI Taxonomy" id="447595"/>
    <lineage>
        <taxon>Bacteria</taxon>
        <taxon>Bacillati</taxon>
        <taxon>Bacillota</taxon>
        <taxon>Clostridia</taxon>
        <taxon>Thermosediminibacterales</taxon>
        <taxon>Thermosediminibacteraceae</taxon>
        <taxon>Caldanaerovirga</taxon>
    </lineage>
</organism>
<feature type="domain" description="Peptidase M56" evidence="2">
    <location>
        <begin position="9"/>
        <end position="259"/>
    </location>
</feature>
<dbReference type="PANTHER" id="PTHR34978">
    <property type="entry name" value="POSSIBLE SENSOR-TRANSDUCER PROTEIN BLAR"/>
    <property type="match status" value="1"/>
</dbReference>
<keyword evidence="1" id="KW-1133">Transmembrane helix</keyword>
<gene>
    <name evidence="3" type="ORF">SAMN05660826_02401</name>
</gene>
<dbReference type="RefSeq" id="WP_143156290.1">
    <property type="nucleotide sequence ID" value="NZ_FRCR01000034.1"/>
</dbReference>
<keyword evidence="4" id="KW-1185">Reference proteome</keyword>
<feature type="transmembrane region" description="Helical" evidence="1">
    <location>
        <begin position="37"/>
        <end position="56"/>
    </location>
</feature>
<evidence type="ECO:0000313" key="3">
    <source>
        <dbReference type="EMBL" id="SHM94423.1"/>
    </source>
</evidence>
<evidence type="ECO:0000313" key="4">
    <source>
        <dbReference type="Proteomes" id="UP000184375"/>
    </source>
</evidence>
<dbReference type="EMBL" id="FRCR01000034">
    <property type="protein sequence ID" value="SHM94423.1"/>
    <property type="molecule type" value="Genomic_DNA"/>
</dbReference>
<name>A0A1M7MTU2_9FIRM</name>
<dbReference type="STRING" id="447595.SAMN05660826_02401"/>
<dbReference type="AlphaFoldDB" id="A0A1M7MTU2"/>
<dbReference type="Proteomes" id="UP000184375">
    <property type="component" value="Unassembled WGS sequence"/>
</dbReference>
<evidence type="ECO:0000256" key="1">
    <source>
        <dbReference type="SAM" id="Phobius"/>
    </source>
</evidence>
<dbReference type="CDD" id="cd07341">
    <property type="entry name" value="M56_BlaR1_MecR1_like"/>
    <property type="match status" value="1"/>
</dbReference>
<feature type="transmembrane region" description="Helical" evidence="1">
    <location>
        <begin position="6"/>
        <end position="25"/>
    </location>
</feature>
<dbReference type="PANTHER" id="PTHR34978:SF3">
    <property type="entry name" value="SLR0241 PROTEIN"/>
    <property type="match status" value="1"/>
</dbReference>
<accession>A0A1M7MTU2</accession>
<sequence>MNNIYDQLFIMSVVAGGIYLIFKILSVITLKYFSAAWHYYTGIALYMFFLIPYHRWMSWLNLSSILKLNPLIVFDFSSGGIPQQNGNTGFFVYYKAFPYILMTGTLIFIIVILVQYYNLKRRIFKVCFMTDDTRILEVLSKCKQQMGIREQIPVYISPYITTPFLCGIVKPYIILPDIKLSTDELQCVFLHELTHWKRCDIWLKLLMLFINAMHWFNPLAYAARLDIDQFCELSCDESVVKAMSNRERRRYCELMLNVLWNVA</sequence>
<keyword evidence="1" id="KW-0472">Membrane</keyword>